<proteinExistence type="predicted"/>
<reference evidence="1 2" key="1">
    <citation type="journal article" date="2018" name="Nat. Genet.">
        <title>The Rosa genome provides new insights in the design of modern roses.</title>
        <authorList>
            <person name="Bendahmane M."/>
        </authorList>
    </citation>
    <scope>NUCLEOTIDE SEQUENCE [LARGE SCALE GENOMIC DNA]</scope>
    <source>
        <strain evidence="2">cv. Old Blush</strain>
    </source>
</reference>
<comment type="caution">
    <text evidence="1">The sequence shown here is derived from an EMBL/GenBank/DDBJ whole genome shotgun (WGS) entry which is preliminary data.</text>
</comment>
<dbReference type="Gramene" id="PRQ18214">
    <property type="protein sequence ID" value="PRQ18214"/>
    <property type="gene ID" value="RchiOBHm_Chr7g0203491"/>
</dbReference>
<dbReference type="AlphaFoldDB" id="A0A2P6P8G0"/>
<sequence>MSFSPHKSNLFLDLDLDRFVLMVILSFCSPFAPQDSQTVNKSPSSCLPCPAMEDFVHLCNHLFRSQFSLLRSIVVWLLLSFYARSFRNRSTGECMAALSVSSPLQTTLGYQSLLAISVGAPVTNLLWRLQSGEEEEALIRAWVLLGCLGF</sequence>
<name>A0A2P6P8G0_ROSCH</name>
<keyword evidence="2" id="KW-1185">Reference proteome</keyword>
<protein>
    <submittedName>
        <fullName evidence="1">Uncharacterized protein</fullName>
    </submittedName>
</protein>
<evidence type="ECO:0000313" key="2">
    <source>
        <dbReference type="Proteomes" id="UP000238479"/>
    </source>
</evidence>
<gene>
    <name evidence="1" type="ORF">RchiOBHm_Chr7g0203491</name>
</gene>
<accession>A0A2P6P8G0</accession>
<dbReference type="EMBL" id="PDCK01000045">
    <property type="protein sequence ID" value="PRQ18214.1"/>
    <property type="molecule type" value="Genomic_DNA"/>
</dbReference>
<evidence type="ECO:0000313" key="1">
    <source>
        <dbReference type="EMBL" id="PRQ18214.1"/>
    </source>
</evidence>
<dbReference type="Proteomes" id="UP000238479">
    <property type="component" value="Chromosome 7"/>
</dbReference>
<organism evidence="1 2">
    <name type="scientific">Rosa chinensis</name>
    <name type="common">China rose</name>
    <dbReference type="NCBI Taxonomy" id="74649"/>
    <lineage>
        <taxon>Eukaryota</taxon>
        <taxon>Viridiplantae</taxon>
        <taxon>Streptophyta</taxon>
        <taxon>Embryophyta</taxon>
        <taxon>Tracheophyta</taxon>
        <taxon>Spermatophyta</taxon>
        <taxon>Magnoliopsida</taxon>
        <taxon>eudicotyledons</taxon>
        <taxon>Gunneridae</taxon>
        <taxon>Pentapetalae</taxon>
        <taxon>rosids</taxon>
        <taxon>fabids</taxon>
        <taxon>Rosales</taxon>
        <taxon>Rosaceae</taxon>
        <taxon>Rosoideae</taxon>
        <taxon>Rosoideae incertae sedis</taxon>
        <taxon>Rosa</taxon>
    </lineage>
</organism>